<dbReference type="Proteomes" id="UP000266376">
    <property type="component" value="Unassembled WGS sequence"/>
</dbReference>
<dbReference type="SUPFAM" id="SSF143724">
    <property type="entry name" value="PHP14-like"/>
    <property type="match status" value="1"/>
</dbReference>
<accession>A0A395XK57</accession>
<dbReference type="Pfam" id="PF13090">
    <property type="entry name" value="PP_kinase_C"/>
    <property type="match status" value="1"/>
</dbReference>
<dbReference type="PANTHER" id="PTHR30218">
    <property type="entry name" value="POLYPHOSPHATE KINASE"/>
    <property type="match status" value="1"/>
</dbReference>
<dbReference type="NCBIfam" id="NF003921">
    <property type="entry name" value="PRK05443.2-2"/>
    <property type="match status" value="1"/>
</dbReference>
<comment type="cofactor">
    <cofactor evidence="6">
        <name>Mg(2+)</name>
        <dbReference type="ChEBI" id="CHEBI:18420"/>
    </cofactor>
</comment>
<dbReference type="Gene3D" id="1.20.58.310">
    <property type="entry name" value="Polyphosphate kinase N-terminal domain"/>
    <property type="match status" value="1"/>
</dbReference>
<name>A0A395XK57_9FIRM</name>
<comment type="similarity">
    <text evidence="6 7">Belongs to the polyphosphate kinase 1 (PPK1) family.</text>
</comment>
<dbReference type="SUPFAM" id="SSF56024">
    <property type="entry name" value="Phospholipase D/nuclease"/>
    <property type="match status" value="2"/>
</dbReference>
<keyword evidence="5 6" id="KW-0067">ATP-binding</keyword>
<evidence type="ECO:0000256" key="2">
    <source>
        <dbReference type="ARBA" id="ARBA00022679"/>
    </source>
</evidence>
<feature type="domain" description="Polyphosphate kinase C-terminal" evidence="10">
    <location>
        <begin position="500"/>
        <end position="671"/>
    </location>
</feature>
<evidence type="ECO:0000313" key="12">
    <source>
        <dbReference type="EMBL" id="RGW49521.1"/>
    </source>
</evidence>
<comment type="PTM">
    <text evidence="6 7">An intermediate of this reaction is the autophosphorylated ppk in which a phosphate is covalently linked to a histidine residue through a N-P bond.</text>
</comment>
<feature type="active site" description="Phosphohistidine intermediate" evidence="6">
    <location>
        <position position="432"/>
    </location>
</feature>
<keyword evidence="1 6" id="KW-0597">Phosphoprotein</keyword>
<feature type="domain" description="Polyphosphate kinase N-terminal" evidence="9">
    <location>
        <begin position="7"/>
        <end position="112"/>
    </location>
</feature>
<dbReference type="SUPFAM" id="SSF140356">
    <property type="entry name" value="PPK N-terminal domain-like"/>
    <property type="match status" value="1"/>
</dbReference>
<dbReference type="PIRSF" id="PIRSF015589">
    <property type="entry name" value="PP_kinase"/>
    <property type="match status" value="1"/>
</dbReference>
<feature type="binding site" evidence="6">
    <location>
        <position position="589"/>
    </location>
    <ligand>
        <name>ATP</name>
        <dbReference type="ChEBI" id="CHEBI:30616"/>
    </ligand>
</feature>
<dbReference type="NCBIfam" id="TIGR03705">
    <property type="entry name" value="poly_P_kin"/>
    <property type="match status" value="1"/>
</dbReference>
<dbReference type="InterPro" id="IPR003414">
    <property type="entry name" value="PP_kinase"/>
</dbReference>
<feature type="binding site" evidence="6">
    <location>
        <position position="465"/>
    </location>
    <ligand>
        <name>ATP</name>
        <dbReference type="ChEBI" id="CHEBI:30616"/>
    </ligand>
</feature>
<dbReference type="Pfam" id="PF02503">
    <property type="entry name" value="PP_kinase"/>
    <property type="match status" value="1"/>
</dbReference>
<comment type="caution">
    <text evidence="12">The sequence shown here is derived from an EMBL/GenBank/DDBJ whole genome shotgun (WGS) entry which is preliminary data.</text>
</comment>
<gene>
    <name evidence="12" type="primary">ppk1</name>
    <name evidence="6" type="synonym">ppk</name>
    <name evidence="12" type="ORF">DWV67_14030</name>
</gene>
<dbReference type="GO" id="GO:0006799">
    <property type="term" value="P:polyphosphate biosynthetic process"/>
    <property type="evidence" value="ECO:0007669"/>
    <property type="project" value="UniProtKB-UniRule"/>
</dbReference>
<evidence type="ECO:0000259" key="9">
    <source>
        <dbReference type="Pfam" id="PF13089"/>
    </source>
</evidence>
<evidence type="ECO:0000256" key="6">
    <source>
        <dbReference type="HAMAP-Rule" id="MF_00347"/>
    </source>
</evidence>
<dbReference type="InterPro" id="IPR036830">
    <property type="entry name" value="PP_kinase_middle_dom_sf"/>
</dbReference>
<feature type="binding site" evidence="6">
    <location>
        <position position="372"/>
    </location>
    <ligand>
        <name>Mg(2+)</name>
        <dbReference type="ChEBI" id="CHEBI:18420"/>
    </ligand>
</feature>
<dbReference type="EMBL" id="QSAJ01000046">
    <property type="protein sequence ID" value="RGW49521.1"/>
    <property type="molecule type" value="Genomic_DNA"/>
</dbReference>
<feature type="domain" description="Polyphosphate kinase C-terminal" evidence="11">
    <location>
        <begin position="328"/>
        <end position="489"/>
    </location>
</feature>
<evidence type="ECO:0000256" key="7">
    <source>
        <dbReference type="RuleBase" id="RU003800"/>
    </source>
</evidence>
<evidence type="ECO:0000256" key="4">
    <source>
        <dbReference type="ARBA" id="ARBA00022777"/>
    </source>
</evidence>
<organism evidence="12 13">
    <name type="scientific">Dorea formicigenerans</name>
    <dbReference type="NCBI Taxonomy" id="39486"/>
    <lineage>
        <taxon>Bacteria</taxon>
        <taxon>Bacillati</taxon>
        <taxon>Bacillota</taxon>
        <taxon>Clostridia</taxon>
        <taxon>Lachnospirales</taxon>
        <taxon>Lachnospiraceae</taxon>
        <taxon>Dorea</taxon>
    </lineage>
</organism>
<dbReference type="InterPro" id="IPR041108">
    <property type="entry name" value="PP_kinase_C_1"/>
</dbReference>
<evidence type="ECO:0000313" key="13">
    <source>
        <dbReference type="Proteomes" id="UP000266376"/>
    </source>
</evidence>
<feature type="domain" description="Polyphosphate kinase middle" evidence="8">
    <location>
        <begin position="122"/>
        <end position="300"/>
    </location>
</feature>
<dbReference type="GO" id="GO:0009358">
    <property type="term" value="C:polyphosphate kinase complex"/>
    <property type="evidence" value="ECO:0007669"/>
    <property type="project" value="InterPro"/>
</dbReference>
<evidence type="ECO:0000259" key="10">
    <source>
        <dbReference type="Pfam" id="PF13090"/>
    </source>
</evidence>
<dbReference type="AlphaFoldDB" id="A0A395XK57"/>
<feature type="binding site" evidence="6">
    <location>
        <position position="402"/>
    </location>
    <ligand>
        <name>Mg(2+)</name>
        <dbReference type="ChEBI" id="CHEBI:18420"/>
    </ligand>
</feature>
<dbReference type="NCBIfam" id="NF003917">
    <property type="entry name" value="PRK05443.1-1"/>
    <property type="match status" value="1"/>
</dbReference>
<dbReference type="Pfam" id="PF13089">
    <property type="entry name" value="PP_kinase_N"/>
    <property type="match status" value="1"/>
</dbReference>
<dbReference type="Gene3D" id="3.30.1840.10">
    <property type="entry name" value="Polyphosphate kinase middle domain"/>
    <property type="match status" value="1"/>
</dbReference>
<protein>
    <recommendedName>
        <fullName evidence="6 7">Polyphosphate kinase</fullName>
        <ecNumber evidence="6 7">2.7.4.1</ecNumber>
    </recommendedName>
    <alternativeName>
        <fullName evidence="6">ATP-polyphosphate phosphotransferase</fullName>
    </alternativeName>
    <alternativeName>
        <fullName evidence="6">Polyphosphoric acid kinase</fullName>
    </alternativeName>
</protein>
<dbReference type="HAMAP" id="MF_00347">
    <property type="entry name" value="Polyphosphate_kinase"/>
    <property type="match status" value="1"/>
</dbReference>
<keyword evidence="2 6" id="KW-0808">Transferase</keyword>
<dbReference type="EC" id="2.7.4.1" evidence="6 7"/>
<dbReference type="CDD" id="cd09169">
    <property type="entry name" value="PLDc_PPK1_C2_unchar"/>
    <property type="match status" value="1"/>
</dbReference>
<comment type="function">
    <text evidence="6 7">Catalyzes the reversible transfer of the terminal phosphate of ATP to form a long-chain polyphosphate (polyP).</text>
</comment>
<dbReference type="InterPro" id="IPR025200">
    <property type="entry name" value="PPK_C_dom2"/>
</dbReference>
<feature type="binding site" evidence="6">
    <location>
        <position position="561"/>
    </location>
    <ligand>
        <name>ATP</name>
        <dbReference type="ChEBI" id="CHEBI:30616"/>
    </ligand>
</feature>
<proteinExistence type="inferred from homology"/>
<dbReference type="InterPro" id="IPR036832">
    <property type="entry name" value="PPK_N_dom_sf"/>
</dbReference>
<dbReference type="CDD" id="cd09166">
    <property type="entry name" value="PLDc_PPK1_C1_unchar"/>
    <property type="match status" value="1"/>
</dbReference>
<dbReference type="InterPro" id="IPR024953">
    <property type="entry name" value="PP_kinase_middle"/>
</dbReference>
<dbReference type="Gene3D" id="3.30.870.10">
    <property type="entry name" value="Endonuclease Chain A"/>
    <property type="match status" value="2"/>
</dbReference>
<keyword evidence="6" id="KW-0479">Metal-binding</keyword>
<dbReference type="GO" id="GO:0008976">
    <property type="term" value="F:polyphosphate kinase activity"/>
    <property type="evidence" value="ECO:0007669"/>
    <property type="project" value="UniProtKB-UniRule"/>
</dbReference>
<keyword evidence="4 6" id="KW-0418">Kinase</keyword>
<dbReference type="Pfam" id="PF17941">
    <property type="entry name" value="PP_kinase_C_1"/>
    <property type="match status" value="1"/>
</dbReference>
<evidence type="ECO:0000259" key="11">
    <source>
        <dbReference type="Pfam" id="PF17941"/>
    </source>
</evidence>
<reference evidence="12 13" key="1">
    <citation type="submission" date="2018-08" db="EMBL/GenBank/DDBJ databases">
        <title>A genome reference for cultivated species of the human gut microbiota.</title>
        <authorList>
            <person name="Zou Y."/>
            <person name="Xue W."/>
            <person name="Luo G."/>
        </authorList>
    </citation>
    <scope>NUCLEOTIDE SEQUENCE [LARGE SCALE GENOMIC DNA]</scope>
    <source>
        <strain evidence="12 13">AF12-11</strain>
    </source>
</reference>
<evidence type="ECO:0000256" key="5">
    <source>
        <dbReference type="ARBA" id="ARBA00022840"/>
    </source>
</evidence>
<dbReference type="GO" id="GO:0005524">
    <property type="term" value="F:ATP binding"/>
    <property type="evidence" value="ECO:0007669"/>
    <property type="project" value="UniProtKB-KW"/>
</dbReference>
<evidence type="ECO:0000256" key="3">
    <source>
        <dbReference type="ARBA" id="ARBA00022741"/>
    </source>
</evidence>
<evidence type="ECO:0000256" key="1">
    <source>
        <dbReference type="ARBA" id="ARBA00022553"/>
    </source>
</evidence>
<keyword evidence="3 6" id="KW-0547">Nucleotide-binding</keyword>
<evidence type="ECO:0000259" key="8">
    <source>
        <dbReference type="Pfam" id="PF02503"/>
    </source>
</evidence>
<feature type="binding site" evidence="6">
    <location>
        <position position="45"/>
    </location>
    <ligand>
        <name>ATP</name>
        <dbReference type="ChEBI" id="CHEBI:30616"/>
    </ligand>
</feature>
<dbReference type="InterPro" id="IPR025198">
    <property type="entry name" value="PPK_N_dom"/>
</dbReference>
<keyword evidence="6" id="KW-0460">Magnesium</keyword>
<dbReference type="PANTHER" id="PTHR30218:SF0">
    <property type="entry name" value="POLYPHOSPHATE KINASE"/>
    <property type="match status" value="1"/>
</dbReference>
<dbReference type="GO" id="GO:0046872">
    <property type="term" value="F:metal ion binding"/>
    <property type="evidence" value="ECO:0007669"/>
    <property type="project" value="UniProtKB-KW"/>
</dbReference>
<comment type="catalytic activity">
    <reaction evidence="6 7">
        <text>[phosphate](n) + ATP = [phosphate](n+1) + ADP</text>
        <dbReference type="Rhea" id="RHEA:19573"/>
        <dbReference type="Rhea" id="RHEA-COMP:9859"/>
        <dbReference type="Rhea" id="RHEA-COMP:14280"/>
        <dbReference type="ChEBI" id="CHEBI:16838"/>
        <dbReference type="ChEBI" id="CHEBI:30616"/>
        <dbReference type="ChEBI" id="CHEBI:456216"/>
        <dbReference type="EC" id="2.7.4.1"/>
    </reaction>
</comment>
<sequence length="693" mass="79848">MTNETIFMNRELSWLKFNERVLEEAESEKNPLCERLTFASIYQSNLDEFFMVRVGSLIDQMIVSKNVKDNKTGMTAKEQIQAILVRVAKLNRRKDTVYENLMDEVVKAGIRLVDFRKIGKKEGKYLEQYFDAEIAPLISPIVVGKRQPFPFLKNKGIYAVVVLEKKNGKEKLGIIPCNSGVFPRLVQVPGEEETYMLAEELILHFISKVFKGYFVKAKSLIRVTRNADIDADALYDEDLDYRDFMEGIIKKRKRLLPVRVEFSRELDGDIVDKICEYLDLDGKYVFRGSSPLDLSFVFQIQDSLRNHPELFYEKRVPQKSTQIDSKRSILEQIKEKDKLLSYPYESIRPFLDMLSEAANDDEVVSIKMTLYRVAKQSKVVEALIDAAENGKDVLVLVELKARFDEENNIEWSRRLEEAGCTVIYGLDGYKVHSKLCLITKKTNGKIEYYTQIGTGNYNEKTARLYTDLSLMTYDQEIGEEAAAIFQALFMGETVQVSKKLLVAPNCLQNRLLDMIEEEIRHAKRGEEAYIGVKINSLTDKKLMDKLIEASQAGVEIELIVRGICCLIPGVEGYTENIRVISIVGRFLEHSRIYIFGKEERQKIYIASADWMTRNTIHRVEVATPVEDPDLKLRLNEMFITMLSDNVQARELNSNGKYKRLQPGEEAPLNSQEFFYESAYEDLESQEKNKTILQ</sequence>